<evidence type="ECO:0000313" key="3">
    <source>
        <dbReference type="Proteomes" id="UP000509750"/>
    </source>
</evidence>
<dbReference type="AlphaFoldDB" id="A0A7D5KFL1"/>
<keyword evidence="2" id="KW-0413">Isomerase</keyword>
<dbReference type="RefSeq" id="WP_179169271.1">
    <property type="nucleotide sequence ID" value="NZ_CP058529.1"/>
</dbReference>
<name>A0A7D5KFL1_9EURY</name>
<feature type="domain" description="Xylose isomerase-like TIM barrel" evidence="1">
    <location>
        <begin position="22"/>
        <end position="287"/>
    </location>
</feature>
<sequence>MRFGFSTNAFRDYDLDSTVEVLGDAGYDGIEILLDDPHLYPGTADEDEVERVVGLLEEHGLEVCNCNAFMLSAIEPSAESEEAEFSRDTEAFHHPSFVELDADDRRKRVEHTKDALETAAALGAPHISVPPGGPVPKRKSDDEALDEFVEGLEAVAPTAEEVGVDVLVEPEPELLIETSDDFLDLMDRVDSDSVGCNFDAGHFFSVGEDPAELVDELAEYTSHYHIEDIPADRRHEHTQLGEGAMDIDGFLSTVEGSGYDGFVTVELYPYGETAEETAHDAMRYLREHGWA</sequence>
<dbReference type="EMBL" id="CP058529">
    <property type="protein sequence ID" value="QLG27696.1"/>
    <property type="molecule type" value="Genomic_DNA"/>
</dbReference>
<dbReference type="KEGG" id="halg:HUG10_09085"/>
<dbReference type="PANTHER" id="PTHR12110">
    <property type="entry name" value="HYDROXYPYRUVATE ISOMERASE"/>
    <property type="match status" value="1"/>
</dbReference>
<protein>
    <submittedName>
        <fullName evidence="2">Sugar phosphate isomerase/epimerase</fullName>
    </submittedName>
</protein>
<dbReference type="OrthoDB" id="372143at2157"/>
<dbReference type="Gene3D" id="3.20.20.150">
    <property type="entry name" value="Divalent-metal-dependent TIM barrel enzymes"/>
    <property type="match status" value="1"/>
</dbReference>
<gene>
    <name evidence="2" type="ORF">HUG10_09085</name>
</gene>
<reference evidence="2 3" key="1">
    <citation type="submission" date="2020-07" db="EMBL/GenBank/DDBJ databases">
        <title>Gai3-2, isolated from salt lake.</title>
        <authorList>
            <person name="Cui H."/>
            <person name="Shi X."/>
        </authorList>
    </citation>
    <scope>NUCLEOTIDE SEQUENCE [LARGE SCALE GENOMIC DNA]</scope>
    <source>
        <strain evidence="2 3">Gai3-2</strain>
    </source>
</reference>
<organism evidence="2 3">
    <name type="scientific">Halorarum halophilum</name>
    <dbReference type="NCBI Taxonomy" id="2743090"/>
    <lineage>
        <taxon>Archaea</taxon>
        <taxon>Methanobacteriati</taxon>
        <taxon>Methanobacteriota</taxon>
        <taxon>Stenosarchaea group</taxon>
        <taxon>Halobacteria</taxon>
        <taxon>Halobacteriales</taxon>
        <taxon>Haloferacaceae</taxon>
        <taxon>Halorarum</taxon>
    </lineage>
</organism>
<evidence type="ECO:0000313" key="2">
    <source>
        <dbReference type="EMBL" id="QLG27696.1"/>
    </source>
</evidence>
<dbReference type="GeneID" id="56028984"/>
<dbReference type="GO" id="GO:0016853">
    <property type="term" value="F:isomerase activity"/>
    <property type="evidence" value="ECO:0007669"/>
    <property type="project" value="UniProtKB-KW"/>
</dbReference>
<dbReference type="Pfam" id="PF01261">
    <property type="entry name" value="AP_endonuc_2"/>
    <property type="match status" value="1"/>
</dbReference>
<dbReference type="Proteomes" id="UP000509750">
    <property type="component" value="Chromosome"/>
</dbReference>
<accession>A0A7D5KFL1</accession>
<dbReference type="InterPro" id="IPR036237">
    <property type="entry name" value="Xyl_isomerase-like_sf"/>
</dbReference>
<dbReference type="InterPro" id="IPR013022">
    <property type="entry name" value="Xyl_isomerase-like_TIM-brl"/>
</dbReference>
<keyword evidence="3" id="KW-1185">Reference proteome</keyword>
<evidence type="ECO:0000259" key="1">
    <source>
        <dbReference type="Pfam" id="PF01261"/>
    </source>
</evidence>
<dbReference type="PANTHER" id="PTHR12110:SF41">
    <property type="entry name" value="INOSOSE DEHYDRATASE"/>
    <property type="match status" value="1"/>
</dbReference>
<proteinExistence type="predicted"/>
<dbReference type="SUPFAM" id="SSF51658">
    <property type="entry name" value="Xylose isomerase-like"/>
    <property type="match status" value="1"/>
</dbReference>
<dbReference type="InterPro" id="IPR050312">
    <property type="entry name" value="IolE/XylAMocC-like"/>
</dbReference>